<dbReference type="Pfam" id="PF16690">
    <property type="entry name" value="MMACHC"/>
    <property type="match status" value="1"/>
</dbReference>
<keyword evidence="10" id="KW-0560">Oxidoreductase</keyword>
<gene>
    <name evidence="12" type="ORF">CDAUBV1_LOCUS16444</name>
</gene>
<evidence type="ECO:0000256" key="2">
    <source>
        <dbReference type="ARBA" id="ARBA00001974"/>
    </source>
</evidence>
<evidence type="ECO:0000256" key="6">
    <source>
        <dbReference type="ARBA" id="ARBA00022630"/>
    </source>
</evidence>
<proteinExistence type="inferred from homology"/>
<comment type="similarity">
    <text evidence="4">Belongs to the MMACHC family.</text>
</comment>
<comment type="caution">
    <text evidence="12">The sequence shown here is derived from an EMBL/GenBank/DDBJ whole genome shotgun (WGS) entry which is preliminary data.</text>
</comment>
<comment type="cofactor">
    <cofactor evidence="1">
        <name>FMN</name>
        <dbReference type="ChEBI" id="CHEBI:58210"/>
    </cofactor>
</comment>
<reference evidence="12" key="1">
    <citation type="submission" date="2024-06" db="EMBL/GenBank/DDBJ databases">
        <authorList>
            <person name="Liu X."/>
            <person name="Lenzi L."/>
            <person name="Haldenby T S."/>
            <person name="Uol C."/>
        </authorList>
    </citation>
    <scope>NUCLEOTIDE SEQUENCE</scope>
</reference>
<evidence type="ECO:0000256" key="9">
    <source>
        <dbReference type="ARBA" id="ARBA00022857"/>
    </source>
</evidence>
<dbReference type="GO" id="GO:0032451">
    <property type="term" value="F:demethylase activity"/>
    <property type="evidence" value="ECO:0007669"/>
    <property type="project" value="TreeGrafter"/>
</dbReference>
<keyword evidence="8" id="KW-0274">FAD</keyword>
<dbReference type="GO" id="GO:0005737">
    <property type="term" value="C:cytoplasm"/>
    <property type="evidence" value="ECO:0007669"/>
    <property type="project" value="UniProtKB-SubCell"/>
</dbReference>
<dbReference type="Proteomes" id="UP001497525">
    <property type="component" value="Unassembled WGS sequence"/>
</dbReference>
<dbReference type="PANTHER" id="PTHR31457">
    <property type="entry name" value="METHYLMALONIC ACIDURIA AND HOMOCYSTINURIA TYPE C PROTEIN"/>
    <property type="match status" value="1"/>
</dbReference>
<comment type="cofactor">
    <cofactor evidence="2">
        <name>FAD</name>
        <dbReference type="ChEBI" id="CHEBI:57692"/>
    </cofactor>
</comment>
<dbReference type="EMBL" id="CAXLJL010000822">
    <property type="protein sequence ID" value="CAL5141179.1"/>
    <property type="molecule type" value="Genomic_DNA"/>
</dbReference>
<evidence type="ECO:0000256" key="4">
    <source>
        <dbReference type="ARBA" id="ARBA00007762"/>
    </source>
</evidence>
<evidence type="ECO:0000256" key="10">
    <source>
        <dbReference type="ARBA" id="ARBA00023002"/>
    </source>
</evidence>
<evidence type="ECO:0000313" key="12">
    <source>
        <dbReference type="EMBL" id="CAL5141179.1"/>
    </source>
</evidence>
<evidence type="ECO:0000256" key="1">
    <source>
        <dbReference type="ARBA" id="ARBA00001917"/>
    </source>
</evidence>
<protein>
    <recommendedName>
        <fullName evidence="11">Cyanocobalamin reductase (cyanide-eliminating)</fullName>
    </recommendedName>
</protein>
<sequence>MIENQSGLFLVKNVLVTLRHLLHPYGFEIAPFLMGWYQEVVHSCGPGTKNAVGLHPHSVAFCIMSNPDMFDLSFLSHLSSWFRPGVNSFKQAIAPLQPILAQNINAPNRNDLLDWSVFLRLQSSLNACIREVSRSLSAEQQNAIGKVHYFPDYCLTPLPGLPFIHVQASAHVSGLAYFHRPSESMKKVTYKTTLAGCSMHPAYGGWFGLRGIFLFPDCRCSSLPRPQPRSSVPPGIPPFPEDKIEELLREYNTRWRTNVWRNFGLPSNKRNLYSKAARAYFNTMAPRRAELLEDWFIHGHLPE</sequence>
<comment type="subcellular location">
    <subcellularLocation>
        <location evidence="3">Cytoplasm</location>
    </subcellularLocation>
</comment>
<keyword evidence="6" id="KW-0285">Flavoprotein</keyword>
<evidence type="ECO:0000256" key="7">
    <source>
        <dbReference type="ARBA" id="ARBA00022643"/>
    </source>
</evidence>
<dbReference type="AlphaFoldDB" id="A0AAV2TUP6"/>
<evidence type="ECO:0000256" key="3">
    <source>
        <dbReference type="ARBA" id="ARBA00004496"/>
    </source>
</evidence>
<keyword evidence="7" id="KW-0288">FMN</keyword>
<name>A0AAV2TUP6_CALDB</name>
<evidence type="ECO:0000256" key="8">
    <source>
        <dbReference type="ARBA" id="ARBA00022827"/>
    </source>
</evidence>
<keyword evidence="5" id="KW-0963">Cytoplasm</keyword>
<evidence type="ECO:0000256" key="11">
    <source>
        <dbReference type="ARBA" id="ARBA00031313"/>
    </source>
</evidence>
<evidence type="ECO:0000256" key="5">
    <source>
        <dbReference type="ARBA" id="ARBA00022490"/>
    </source>
</evidence>
<keyword evidence="9" id="KW-0521">NADP</keyword>
<dbReference type="PANTHER" id="PTHR31457:SF2">
    <property type="entry name" value="CYANOCOBALAMIN REDUCTASE _ ALKYLCOBALAMIN DEALKYLASE"/>
    <property type="match status" value="1"/>
</dbReference>
<dbReference type="GO" id="GO:0009235">
    <property type="term" value="P:cobalamin metabolic process"/>
    <property type="evidence" value="ECO:0007669"/>
    <property type="project" value="TreeGrafter"/>
</dbReference>
<dbReference type="GO" id="GO:0033787">
    <property type="term" value="F:cyanocobalamin reductase (cyanide-eliminating) (NADP+) activity"/>
    <property type="evidence" value="ECO:0007669"/>
    <property type="project" value="TreeGrafter"/>
</dbReference>
<dbReference type="InterPro" id="IPR032037">
    <property type="entry name" value="MMACHC"/>
</dbReference>
<organism evidence="12 13">
    <name type="scientific">Calicophoron daubneyi</name>
    <name type="common">Rumen fluke</name>
    <name type="synonym">Paramphistomum daubneyi</name>
    <dbReference type="NCBI Taxonomy" id="300641"/>
    <lineage>
        <taxon>Eukaryota</taxon>
        <taxon>Metazoa</taxon>
        <taxon>Spiralia</taxon>
        <taxon>Lophotrochozoa</taxon>
        <taxon>Platyhelminthes</taxon>
        <taxon>Trematoda</taxon>
        <taxon>Digenea</taxon>
        <taxon>Plagiorchiida</taxon>
        <taxon>Pronocephalata</taxon>
        <taxon>Paramphistomoidea</taxon>
        <taxon>Paramphistomidae</taxon>
        <taxon>Calicophoron</taxon>
    </lineage>
</organism>
<accession>A0AAV2TUP6</accession>
<dbReference type="GO" id="GO:0071949">
    <property type="term" value="F:FAD binding"/>
    <property type="evidence" value="ECO:0007669"/>
    <property type="project" value="TreeGrafter"/>
</dbReference>
<evidence type="ECO:0000313" key="13">
    <source>
        <dbReference type="Proteomes" id="UP001497525"/>
    </source>
</evidence>